<feature type="region of interest" description="Disordered" evidence="1">
    <location>
        <begin position="1"/>
        <end position="39"/>
    </location>
</feature>
<gene>
    <name evidence="2" type="ORF">GCM10010411_37580</name>
</gene>
<evidence type="ECO:0000313" key="3">
    <source>
        <dbReference type="Proteomes" id="UP001501509"/>
    </source>
</evidence>
<accession>A0ABP6C4Q3</accession>
<name>A0ABP6C4Q3_9ACTN</name>
<evidence type="ECO:0000313" key="2">
    <source>
        <dbReference type="EMBL" id="GAA2600389.1"/>
    </source>
</evidence>
<feature type="compositionally biased region" description="Polar residues" evidence="1">
    <location>
        <begin position="13"/>
        <end position="38"/>
    </location>
</feature>
<dbReference type="Proteomes" id="UP001501509">
    <property type="component" value="Unassembled WGS sequence"/>
</dbReference>
<evidence type="ECO:0000256" key="1">
    <source>
        <dbReference type="SAM" id="MobiDB-lite"/>
    </source>
</evidence>
<dbReference type="EMBL" id="BAAATD010000004">
    <property type="protein sequence ID" value="GAA2600389.1"/>
    <property type="molecule type" value="Genomic_DNA"/>
</dbReference>
<reference evidence="3" key="1">
    <citation type="journal article" date="2019" name="Int. J. Syst. Evol. Microbiol.">
        <title>The Global Catalogue of Microorganisms (GCM) 10K type strain sequencing project: providing services to taxonomists for standard genome sequencing and annotation.</title>
        <authorList>
            <consortium name="The Broad Institute Genomics Platform"/>
            <consortium name="The Broad Institute Genome Sequencing Center for Infectious Disease"/>
            <person name="Wu L."/>
            <person name="Ma J."/>
        </authorList>
    </citation>
    <scope>NUCLEOTIDE SEQUENCE [LARGE SCALE GENOMIC DNA]</scope>
    <source>
        <strain evidence="3">JCM 6833</strain>
    </source>
</reference>
<sequence>MPGRGWLGKPWSAISNRSGRSDARSGSTSSIASTTPRSSILGLASAQQIGIPAEVQIRYSRHPQNQRE</sequence>
<protein>
    <submittedName>
        <fullName evidence="2">Uncharacterized protein</fullName>
    </submittedName>
</protein>
<dbReference type="RefSeq" id="WP_344542496.1">
    <property type="nucleotide sequence ID" value="NZ_JAXCGB010000036.1"/>
</dbReference>
<proteinExistence type="predicted"/>
<comment type="caution">
    <text evidence="2">The sequence shown here is derived from an EMBL/GenBank/DDBJ whole genome shotgun (WGS) entry which is preliminary data.</text>
</comment>
<organism evidence="2 3">
    <name type="scientific">Actinomadura fulvescens</name>
    <dbReference type="NCBI Taxonomy" id="46160"/>
    <lineage>
        <taxon>Bacteria</taxon>
        <taxon>Bacillati</taxon>
        <taxon>Actinomycetota</taxon>
        <taxon>Actinomycetes</taxon>
        <taxon>Streptosporangiales</taxon>
        <taxon>Thermomonosporaceae</taxon>
        <taxon>Actinomadura</taxon>
    </lineage>
</organism>
<keyword evidence="3" id="KW-1185">Reference proteome</keyword>